<dbReference type="CDD" id="cd06558">
    <property type="entry name" value="crotonase-like"/>
    <property type="match status" value="1"/>
</dbReference>
<dbReference type="PANTHER" id="PTHR43802">
    <property type="entry name" value="ENOYL-COA HYDRATASE"/>
    <property type="match status" value="1"/>
</dbReference>
<reference evidence="2" key="1">
    <citation type="submission" date="2016-12" db="EMBL/GenBank/DDBJ databases">
        <authorList>
            <person name="Moulin L."/>
        </authorList>
    </citation>
    <scope>NUCLEOTIDE SEQUENCE [LARGE SCALE GENOMIC DNA]</scope>
    <source>
        <strain evidence="2">STM 7183</strain>
    </source>
</reference>
<dbReference type="PANTHER" id="PTHR43802:SF1">
    <property type="entry name" value="IP11341P-RELATED"/>
    <property type="match status" value="1"/>
</dbReference>
<evidence type="ECO:0000256" key="1">
    <source>
        <dbReference type="ARBA" id="ARBA00005254"/>
    </source>
</evidence>
<dbReference type="Gene3D" id="3.90.226.10">
    <property type="entry name" value="2-enoyl-CoA Hydratase, Chain A, domain 1"/>
    <property type="match status" value="1"/>
</dbReference>
<accession>A0A1N7S2V3</accession>
<dbReference type="Proteomes" id="UP000195569">
    <property type="component" value="Unassembled WGS sequence"/>
</dbReference>
<evidence type="ECO:0000313" key="2">
    <source>
        <dbReference type="EMBL" id="SIT41725.1"/>
    </source>
</evidence>
<dbReference type="OrthoDB" id="8524220at2"/>
<gene>
    <name evidence="2" type="ORF">BN2476_300157</name>
</gene>
<dbReference type="GO" id="GO:0016853">
    <property type="term" value="F:isomerase activity"/>
    <property type="evidence" value="ECO:0007669"/>
    <property type="project" value="UniProtKB-KW"/>
</dbReference>
<keyword evidence="3" id="KW-1185">Reference proteome</keyword>
<dbReference type="InterPro" id="IPR029045">
    <property type="entry name" value="ClpP/crotonase-like_dom_sf"/>
</dbReference>
<dbReference type="EMBL" id="CYGY02000030">
    <property type="protein sequence ID" value="SIT41725.1"/>
    <property type="molecule type" value="Genomic_DNA"/>
</dbReference>
<dbReference type="Pfam" id="PF00378">
    <property type="entry name" value="ECH_1"/>
    <property type="match status" value="1"/>
</dbReference>
<proteinExistence type="inferred from homology"/>
<sequence>MKNTPASMKNADRHVIAIRSGAVGIIELSRPEKFNAMSRAAFDSIAAAMDEFEHRDSGVRAVLIRAQGKNFCTGGDLDEARTMMKDTESLDGFLRHVGAVLERIEGSPLPVVTACQGLTLAGGLELTLCSDIVFAASDARFGDQHVQYGLVPAWGATQRLPRLVGIMRSLDLMYSGRWIDAATALEWDLVSYVVAADQLREESMKYCQTLAARSRPGLAAMKRLVRSGVQASLSQGLRIEREAVLESMRGSDPQEGIEAFLARRQPQFSG</sequence>
<dbReference type="RefSeq" id="WP_087735139.1">
    <property type="nucleotide sequence ID" value="NZ_CYGY02000030.1"/>
</dbReference>
<dbReference type="InterPro" id="IPR001753">
    <property type="entry name" value="Enoyl-CoA_hydra/iso"/>
</dbReference>
<organism evidence="2 3">
    <name type="scientific">Paraburkholderia piptadeniae</name>
    <dbReference type="NCBI Taxonomy" id="1701573"/>
    <lineage>
        <taxon>Bacteria</taxon>
        <taxon>Pseudomonadati</taxon>
        <taxon>Pseudomonadota</taxon>
        <taxon>Betaproteobacteria</taxon>
        <taxon>Burkholderiales</taxon>
        <taxon>Burkholderiaceae</taxon>
        <taxon>Paraburkholderia</taxon>
    </lineage>
</organism>
<comment type="caution">
    <text evidence="2">The sequence shown here is derived from an EMBL/GenBank/DDBJ whole genome shotgun (WGS) entry which is preliminary data.</text>
</comment>
<evidence type="ECO:0000313" key="3">
    <source>
        <dbReference type="Proteomes" id="UP000195569"/>
    </source>
</evidence>
<protein>
    <submittedName>
        <fullName evidence="2">Enoyl-CoA hydratase/isomerase</fullName>
    </submittedName>
</protein>
<name>A0A1N7S2V3_9BURK</name>
<dbReference type="SUPFAM" id="SSF52096">
    <property type="entry name" value="ClpP/crotonase"/>
    <property type="match status" value="1"/>
</dbReference>
<dbReference type="AlphaFoldDB" id="A0A1N7S2V3"/>
<comment type="similarity">
    <text evidence="1">Belongs to the enoyl-CoA hydratase/isomerase family.</text>
</comment>